<accession>A0A8H6MP11</accession>
<reference evidence="1 2" key="1">
    <citation type="journal article" date="2020" name="Phytopathology">
        <title>Genome Sequence Resources of Colletotrichum truncatum, C. plurivorum, C. musicola, and C. sojae: Four Species Pathogenic to Soybean (Glycine max).</title>
        <authorList>
            <person name="Rogerio F."/>
            <person name="Boufleur T.R."/>
            <person name="Ciampi-Guillardi M."/>
            <person name="Sukno S.A."/>
            <person name="Thon M.R."/>
            <person name="Massola Junior N.S."/>
            <person name="Baroncelli R."/>
        </authorList>
    </citation>
    <scope>NUCLEOTIDE SEQUENCE [LARGE SCALE GENOMIC DNA]</scope>
    <source>
        <strain evidence="1 2">LFN0009</strain>
    </source>
</reference>
<dbReference type="EMBL" id="WIGN01000256">
    <property type="protein sequence ID" value="KAF6802876.1"/>
    <property type="molecule type" value="Genomic_DNA"/>
</dbReference>
<dbReference type="AlphaFoldDB" id="A0A8H6MP11"/>
<keyword evidence="2" id="KW-1185">Reference proteome</keyword>
<evidence type="ECO:0000313" key="2">
    <source>
        <dbReference type="Proteomes" id="UP000652219"/>
    </source>
</evidence>
<evidence type="ECO:0000313" key="1">
    <source>
        <dbReference type="EMBL" id="KAF6802876.1"/>
    </source>
</evidence>
<proteinExistence type="predicted"/>
<comment type="caution">
    <text evidence="1">The sequence shown here is derived from an EMBL/GenBank/DDBJ whole genome shotgun (WGS) entry which is preliminary data.</text>
</comment>
<name>A0A8H6MP11_9PEZI</name>
<protein>
    <submittedName>
        <fullName evidence="1">Uncharacterized protein</fullName>
    </submittedName>
</protein>
<organism evidence="1 2">
    <name type="scientific">Colletotrichum sojae</name>
    <dbReference type="NCBI Taxonomy" id="2175907"/>
    <lineage>
        <taxon>Eukaryota</taxon>
        <taxon>Fungi</taxon>
        <taxon>Dikarya</taxon>
        <taxon>Ascomycota</taxon>
        <taxon>Pezizomycotina</taxon>
        <taxon>Sordariomycetes</taxon>
        <taxon>Hypocreomycetidae</taxon>
        <taxon>Glomerellales</taxon>
        <taxon>Glomerellaceae</taxon>
        <taxon>Colletotrichum</taxon>
        <taxon>Colletotrichum orchidearum species complex</taxon>
    </lineage>
</organism>
<sequence length="258" mass="28996">MPYRWQLVWDGQMYNGYVRFSMDHCPDQAERGCAADGSRLVLQTTRCGNNFQALSPNRRRFCARFGPCFRGHAWCRRTANNTTEPAPLTPGHERTWSSRSRSARLIRIWDEFRRNAPTAHLFPRSLTKAWCWAAGTWVQSRLAALGIVPKDDSDKALMLHVTNCTGANFLEALWSDSYDTLIEMRGHDRRVPALRPRSARGSVIGSARPCCFRFTLPDGGFPSRLPAGPRAGPDQPLKIPPYSTEALLGEAFASRPSS</sequence>
<gene>
    <name evidence="1" type="ORF">CSOJ01_11300</name>
</gene>
<dbReference type="Proteomes" id="UP000652219">
    <property type="component" value="Unassembled WGS sequence"/>
</dbReference>